<evidence type="ECO:0000313" key="2">
    <source>
        <dbReference type="Proteomes" id="UP000247569"/>
    </source>
</evidence>
<sequence length="189" mass="21108">MAGPTAGVLLRDPIDEQTLDRLMSLAFLPSGTWSGDWYIEDPAALGMPAELAQAGAVGVGLRQPSGLPALTEALGFTPPLEIAVWMWCNQDVDHRMLGYLCLAFAIQYDGLVDFYGRINTPPSGFVVTGMNERQRRAELDSEIARRVRRLPGRLYLVNYGSRTNPRYSHIGDAVFTEGWLRHPRFRMIK</sequence>
<evidence type="ECO:0000313" key="1">
    <source>
        <dbReference type="EMBL" id="PXX63899.1"/>
    </source>
</evidence>
<reference evidence="1 2" key="1">
    <citation type="submission" date="2018-05" db="EMBL/GenBank/DDBJ databases">
        <title>Genomic Encyclopedia of Type Strains, Phase IV (KMG-IV): sequencing the most valuable type-strain genomes for metagenomic binning, comparative biology and taxonomic classification.</title>
        <authorList>
            <person name="Goeker M."/>
        </authorList>
    </citation>
    <scope>NUCLEOTIDE SEQUENCE [LARGE SCALE GENOMIC DNA]</scope>
    <source>
        <strain evidence="1 2">DSM 44704</strain>
    </source>
</reference>
<gene>
    <name evidence="1" type="ORF">DFR70_10581</name>
</gene>
<comment type="caution">
    <text evidence="1">The sequence shown here is derived from an EMBL/GenBank/DDBJ whole genome shotgun (WGS) entry which is preliminary data.</text>
</comment>
<proteinExistence type="predicted"/>
<organism evidence="1 2">
    <name type="scientific">Nocardia tenerifensis</name>
    <dbReference type="NCBI Taxonomy" id="228006"/>
    <lineage>
        <taxon>Bacteria</taxon>
        <taxon>Bacillati</taxon>
        <taxon>Actinomycetota</taxon>
        <taxon>Actinomycetes</taxon>
        <taxon>Mycobacteriales</taxon>
        <taxon>Nocardiaceae</taxon>
        <taxon>Nocardia</taxon>
    </lineage>
</organism>
<accession>A0A318JZL7</accession>
<name>A0A318JZL7_9NOCA</name>
<dbReference type="AlphaFoldDB" id="A0A318JZL7"/>
<dbReference type="Pfam" id="PF19895">
    <property type="entry name" value="DUF6368"/>
    <property type="match status" value="1"/>
</dbReference>
<dbReference type="InterPro" id="IPR045948">
    <property type="entry name" value="DUF6368"/>
</dbReference>
<protein>
    <submittedName>
        <fullName evidence="1">Uncharacterized protein</fullName>
    </submittedName>
</protein>
<dbReference type="EMBL" id="QJKF01000005">
    <property type="protein sequence ID" value="PXX63899.1"/>
    <property type="molecule type" value="Genomic_DNA"/>
</dbReference>
<dbReference type="Proteomes" id="UP000247569">
    <property type="component" value="Unassembled WGS sequence"/>
</dbReference>
<keyword evidence="2" id="KW-1185">Reference proteome</keyword>